<dbReference type="InterPro" id="IPR007739">
    <property type="entry name" value="RgpF"/>
</dbReference>
<dbReference type="Pfam" id="PF05045">
    <property type="entry name" value="RgpF"/>
    <property type="match status" value="1"/>
</dbReference>
<organism evidence="1 2">
    <name type="scientific">Aeromonas hydrophila</name>
    <dbReference type="NCBI Taxonomy" id="644"/>
    <lineage>
        <taxon>Bacteria</taxon>
        <taxon>Pseudomonadati</taxon>
        <taxon>Pseudomonadota</taxon>
        <taxon>Gammaproteobacteria</taxon>
        <taxon>Aeromonadales</taxon>
        <taxon>Aeromonadaceae</taxon>
        <taxon>Aeromonas</taxon>
    </lineage>
</organism>
<dbReference type="AlphaFoldDB" id="A0AAX3P1A8"/>
<gene>
    <name evidence="1" type="ORF">PY771_13280</name>
</gene>
<proteinExistence type="predicted"/>
<evidence type="ECO:0000313" key="2">
    <source>
        <dbReference type="Proteomes" id="UP001214666"/>
    </source>
</evidence>
<accession>A0AAX3P1A8</accession>
<evidence type="ECO:0000313" key="1">
    <source>
        <dbReference type="EMBL" id="WEE24653.1"/>
    </source>
</evidence>
<dbReference type="RefSeq" id="WP_043160794.1">
    <property type="nucleotide sequence ID" value="NZ_CP118942.1"/>
</dbReference>
<name>A0AAX3P1A8_AERHY</name>
<sequence length="516" mass="58621">MKRVAVLAHYDVDSTMSSYVEAVISQLLNVCDKIVVVSTSGIINSINVLSDSRVSLITRDNIGYDFISYKVGIESIHDLISYDQLIVLNDSFYTLPNFNIQAVLEKSIQFDIYGLTFSNQIKRHLQSYFVCFNKPALISKWFSLFWRDIYPYKRKLKIVYDYEVGLNTTAEKAGLTVGAFWEPSHLKNPCHHDAVQLSSTLGLIKVDAIRNKLIKEHSFFVSKFDFISEHVFRTRQFYENRILSADKNAKDVSSSSHFFEISVGKDIPAQCAVVVHVYYIDLIGQIKKAISLIPENVDVFVSVSDESHLGIIYGELSSICNQLHVTVIENRGRDVRPFIKILKSFDFSKYNVALKLHTKKSKYSSLGDIWRDELYKGLLPSTQAISKVIRQFKIGDAGIAADSKTFLSSGLYWGANKPRYNMLCDKLNITDRELLFIGGTMFWFKPSFIYPLVNIIELDDFENELNQQDGTLAHVIERLFCVQVNNAGGKCIDVLEPTKSISSKDVVDNRVMVLHG</sequence>
<dbReference type="Proteomes" id="UP001214666">
    <property type="component" value="Chromosome"/>
</dbReference>
<protein>
    <submittedName>
        <fullName evidence="1">Rhamnan synthesis F family protein</fullName>
    </submittedName>
</protein>
<dbReference type="EMBL" id="CP118942">
    <property type="protein sequence ID" value="WEE24653.1"/>
    <property type="molecule type" value="Genomic_DNA"/>
</dbReference>
<reference evidence="1" key="1">
    <citation type="submission" date="2023-02" db="EMBL/GenBank/DDBJ databases">
        <title>The sequence of Aeromonas hydrophila K533.</title>
        <authorList>
            <person name="Luo X."/>
        </authorList>
    </citation>
    <scope>NUCLEOTIDE SEQUENCE</scope>
    <source>
        <strain evidence="1">K533</strain>
    </source>
</reference>